<name>A0A6A6AAR1_9PLEO</name>
<dbReference type="PANTHER" id="PTHR35186">
    <property type="entry name" value="ANK_REP_REGION DOMAIN-CONTAINING PROTEIN"/>
    <property type="match status" value="1"/>
</dbReference>
<evidence type="ECO:0000313" key="1">
    <source>
        <dbReference type="EMBL" id="KAF2128225.1"/>
    </source>
</evidence>
<dbReference type="RefSeq" id="XP_033522614.1">
    <property type="nucleotide sequence ID" value="XM_033662784.1"/>
</dbReference>
<dbReference type="Proteomes" id="UP000799771">
    <property type="component" value="Unassembled WGS sequence"/>
</dbReference>
<organism evidence="1 2">
    <name type="scientific">Dothidotthia symphoricarpi CBS 119687</name>
    <dbReference type="NCBI Taxonomy" id="1392245"/>
    <lineage>
        <taxon>Eukaryota</taxon>
        <taxon>Fungi</taxon>
        <taxon>Dikarya</taxon>
        <taxon>Ascomycota</taxon>
        <taxon>Pezizomycotina</taxon>
        <taxon>Dothideomycetes</taxon>
        <taxon>Pleosporomycetidae</taxon>
        <taxon>Pleosporales</taxon>
        <taxon>Dothidotthiaceae</taxon>
        <taxon>Dothidotthia</taxon>
    </lineage>
</organism>
<sequence length="253" mass="29770">MSGLEIAGAVLATFPLIISGLEHWKKAARIAGFFKHIREEYNKCRREVQFHQLEYVGHLKQLLFPIVGDLDETKRLINETDCNEWRDPIMQGKLKERLQDSYELYMETITRMDQSAKALQKELCFDDTAVQSKINNEATRQASPSRSSVLSHIRSKIDYQLFKVKFSLRELNRREHFDQLKECNHHLERLLNTSDKISALQNTPNQSSKRVKHLEKVFLAAWKMSYHLFKALQMSWNCPCQKLHFANLKLEHR</sequence>
<dbReference type="EMBL" id="ML977509">
    <property type="protein sequence ID" value="KAF2128225.1"/>
    <property type="molecule type" value="Genomic_DNA"/>
</dbReference>
<dbReference type="AlphaFoldDB" id="A0A6A6AAR1"/>
<dbReference type="GeneID" id="54403216"/>
<protein>
    <recommendedName>
        <fullName evidence="3">Fungal N-terminal domain-containing protein</fullName>
    </recommendedName>
</protein>
<proteinExistence type="predicted"/>
<gene>
    <name evidence="1" type="ORF">P153DRAFT_257248</name>
</gene>
<keyword evidence="2" id="KW-1185">Reference proteome</keyword>
<evidence type="ECO:0008006" key="3">
    <source>
        <dbReference type="Google" id="ProtNLM"/>
    </source>
</evidence>
<dbReference type="PANTHER" id="PTHR35186:SF4">
    <property type="entry name" value="PRION-INHIBITION AND PROPAGATION HELO DOMAIN-CONTAINING PROTEIN"/>
    <property type="match status" value="1"/>
</dbReference>
<feature type="non-terminal residue" evidence="1">
    <location>
        <position position="253"/>
    </location>
</feature>
<evidence type="ECO:0000313" key="2">
    <source>
        <dbReference type="Proteomes" id="UP000799771"/>
    </source>
</evidence>
<reference evidence="1" key="1">
    <citation type="journal article" date="2020" name="Stud. Mycol.">
        <title>101 Dothideomycetes genomes: a test case for predicting lifestyles and emergence of pathogens.</title>
        <authorList>
            <person name="Haridas S."/>
            <person name="Albert R."/>
            <person name="Binder M."/>
            <person name="Bloem J."/>
            <person name="Labutti K."/>
            <person name="Salamov A."/>
            <person name="Andreopoulos B."/>
            <person name="Baker S."/>
            <person name="Barry K."/>
            <person name="Bills G."/>
            <person name="Bluhm B."/>
            <person name="Cannon C."/>
            <person name="Castanera R."/>
            <person name="Culley D."/>
            <person name="Daum C."/>
            <person name="Ezra D."/>
            <person name="Gonzalez J."/>
            <person name="Henrissat B."/>
            <person name="Kuo A."/>
            <person name="Liang C."/>
            <person name="Lipzen A."/>
            <person name="Lutzoni F."/>
            <person name="Magnuson J."/>
            <person name="Mondo S."/>
            <person name="Nolan M."/>
            <person name="Ohm R."/>
            <person name="Pangilinan J."/>
            <person name="Park H.-J."/>
            <person name="Ramirez L."/>
            <person name="Alfaro M."/>
            <person name="Sun H."/>
            <person name="Tritt A."/>
            <person name="Yoshinaga Y."/>
            <person name="Zwiers L.-H."/>
            <person name="Turgeon B."/>
            <person name="Goodwin S."/>
            <person name="Spatafora J."/>
            <person name="Crous P."/>
            <person name="Grigoriev I."/>
        </authorList>
    </citation>
    <scope>NUCLEOTIDE SEQUENCE</scope>
    <source>
        <strain evidence="1">CBS 119687</strain>
    </source>
</reference>
<accession>A0A6A6AAR1</accession>
<dbReference type="OrthoDB" id="3565018at2759"/>